<protein>
    <recommendedName>
        <fullName evidence="3">Antitoxin Phd_YefM, type II toxin-antitoxin system</fullName>
    </recommendedName>
</protein>
<proteinExistence type="predicted"/>
<evidence type="ECO:0000313" key="1">
    <source>
        <dbReference type="EMBL" id="SHJ86604.1"/>
    </source>
</evidence>
<dbReference type="RefSeq" id="WP_073148338.1">
    <property type="nucleotide sequence ID" value="NZ_FRAG01000012.1"/>
</dbReference>
<dbReference type="EMBL" id="FRAG01000012">
    <property type="protein sequence ID" value="SHJ86604.1"/>
    <property type="molecule type" value="Genomic_DNA"/>
</dbReference>
<dbReference type="AlphaFoldDB" id="A0A1M6MT25"/>
<sequence>MRGLTTVDFGVANDSIIELSSLDLDTIKSLLLLTNLEHKKFLITENDKPIATIVPADEYQKTVPISKKKLSEQELISILAEYEKELDSII</sequence>
<organism evidence="1 2">
    <name type="scientific">Paramaledivibacter caminithermalis (strain DSM 15212 / CIP 107654 / DViRD3)</name>
    <name type="common">Clostridium caminithermale</name>
    <dbReference type="NCBI Taxonomy" id="1121301"/>
    <lineage>
        <taxon>Bacteria</taxon>
        <taxon>Bacillati</taxon>
        <taxon>Bacillota</taxon>
        <taxon>Clostridia</taxon>
        <taxon>Peptostreptococcales</taxon>
        <taxon>Caminicellaceae</taxon>
        <taxon>Paramaledivibacter</taxon>
    </lineage>
</organism>
<dbReference type="Proteomes" id="UP000184465">
    <property type="component" value="Unassembled WGS sequence"/>
</dbReference>
<accession>A0A1M6MT25</accession>
<name>A0A1M6MT25_PARC5</name>
<gene>
    <name evidence="1" type="ORF">SAMN02745912_01407</name>
</gene>
<reference evidence="1 2" key="1">
    <citation type="submission" date="2016-11" db="EMBL/GenBank/DDBJ databases">
        <authorList>
            <person name="Jaros S."/>
            <person name="Januszkiewicz K."/>
            <person name="Wedrychowicz H."/>
        </authorList>
    </citation>
    <scope>NUCLEOTIDE SEQUENCE [LARGE SCALE GENOMIC DNA]</scope>
    <source>
        <strain evidence="1 2">DSM 15212</strain>
    </source>
</reference>
<keyword evidence="2" id="KW-1185">Reference proteome</keyword>
<evidence type="ECO:0008006" key="3">
    <source>
        <dbReference type="Google" id="ProtNLM"/>
    </source>
</evidence>
<evidence type="ECO:0000313" key="2">
    <source>
        <dbReference type="Proteomes" id="UP000184465"/>
    </source>
</evidence>
<dbReference type="OrthoDB" id="9903311at2"/>